<dbReference type="EMBL" id="CM055743">
    <property type="protein sequence ID" value="KAJ8000294.1"/>
    <property type="molecule type" value="Genomic_DNA"/>
</dbReference>
<protein>
    <submittedName>
        <fullName evidence="1">Uncharacterized protein</fullName>
    </submittedName>
</protein>
<organism evidence="1 2">
    <name type="scientific">Dallia pectoralis</name>
    <name type="common">Alaska blackfish</name>
    <dbReference type="NCBI Taxonomy" id="75939"/>
    <lineage>
        <taxon>Eukaryota</taxon>
        <taxon>Metazoa</taxon>
        <taxon>Chordata</taxon>
        <taxon>Craniata</taxon>
        <taxon>Vertebrata</taxon>
        <taxon>Euteleostomi</taxon>
        <taxon>Actinopterygii</taxon>
        <taxon>Neopterygii</taxon>
        <taxon>Teleostei</taxon>
        <taxon>Protacanthopterygii</taxon>
        <taxon>Esociformes</taxon>
        <taxon>Umbridae</taxon>
        <taxon>Dallia</taxon>
    </lineage>
</organism>
<dbReference type="Proteomes" id="UP001157502">
    <property type="component" value="Chromosome 16"/>
</dbReference>
<accession>A0ACC2G9I6</accession>
<proteinExistence type="predicted"/>
<sequence>MGVDHRLYKDRLVRLFVVGRTENEGSMDQGVVNMFSGAPGGPFVQVCFPSVRAAVLDSLNRQREEGRLCDLSIQVQGQVFRAHRCVLAASSPYFHDQVLLKNVTTVSLPSVMDPVAFESVLSSAYTGQLSIVREDIVNYVTVASFLQMWHIVDKCTEILKRPRPPADCNPGGAATATQHGASSRQQSPSSTDCLYVERDGKGKGRRTHSQEQNALPPLATWRRPQPFPRWGRPRPSTQPAVPISAQHLADSQMDSHPAGESDYSSCEEVWMSSHSKASPMGHHDGRGQDHSPTRHAGFPSEAVRLRARLRQRTAPPGADKSHGRDRRGGEDLGEEPPEKRENERGIEADEGIGEVEEEKGEQERKGHSGDFHTSVLQVEGDPTEARRSPGELPRKEERQLESSGRTSPRAVEPEEVIPGPSFLAHSPSPRMQWQASPWSQQAARPQVAMEDHRRDDDDDDDEVEEVDFGRFVDGAFGRDTYDEIEDGTGQVSQRPLVPASPDDSDFILGPPELNWPSGSKMVPGGGTPPPTSSRHMSPSLGQFPPSSSPPIPSSSSLSLAGAPYTGKVHFCHCGKAYTLKSMRDRHVKMQHLNLRPFACPVCAKSFKMKHHLTKHLKTHGGLRPYECGLCGKKVIWRDSFLRHQARCEKLAGSYDDAAAAAVSNVAPAADMDDGYAYEFEEGFLSQGGQVKVEQADVQGEAESGIGGLLGGVSGGGAPLGPQTRTLASHSFKEEASDRFS</sequence>
<reference evidence="1" key="1">
    <citation type="submission" date="2021-05" db="EMBL/GenBank/DDBJ databases">
        <authorList>
            <person name="Pan Q."/>
            <person name="Jouanno E."/>
            <person name="Zahm M."/>
            <person name="Klopp C."/>
            <person name="Cabau C."/>
            <person name="Louis A."/>
            <person name="Berthelot C."/>
            <person name="Parey E."/>
            <person name="Roest Crollius H."/>
            <person name="Montfort J."/>
            <person name="Robinson-Rechavi M."/>
            <person name="Bouchez O."/>
            <person name="Lampietro C."/>
            <person name="Lopez Roques C."/>
            <person name="Donnadieu C."/>
            <person name="Postlethwait J."/>
            <person name="Bobe J."/>
            <person name="Dillon D."/>
            <person name="Chandos A."/>
            <person name="von Hippel F."/>
            <person name="Guiguen Y."/>
        </authorList>
    </citation>
    <scope>NUCLEOTIDE SEQUENCE</scope>
    <source>
        <strain evidence="1">YG-Jan2019</strain>
    </source>
</reference>
<evidence type="ECO:0000313" key="2">
    <source>
        <dbReference type="Proteomes" id="UP001157502"/>
    </source>
</evidence>
<keyword evidence="2" id="KW-1185">Reference proteome</keyword>
<name>A0ACC2G9I6_DALPE</name>
<gene>
    <name evidence="1" type="ORF">DPEC_G00203340</name>
</gene>
<evidence type="ECO:0000313" key="1">
    <source>
        <dbReference type="EMBL" id="KAJ8000294.1"/>
    </source>
</evidence>
<comment type="caution">
    <text evidence="1">The sequence shown here is derived from an EMBL/GenBank/DDBJ whole genome shotgun (WGS) entry which is preliminary data.</text>
</comment>